<feature type="non-terminal residue" evidence="1">
    <location>
        <position position="111"/>
    </location>
</feature>
<keyword evidence="2" id="KW-1185">Reference proteome</keyword>
<comment type="caution">
    <text evidence="1">The sequence shown here is derived from an EMBL/GenBank/DDBJ whole genome shotgun (WGS) entry which is preliminary data.</text>
</comment>
<feature type="non-terminal residue" evidence="1">
    <location>
        <position position="1"/>
    </location>
</feature>
<sequence>NRMAHALTVSLSRYISRGQLGRITNHLSLRSTMNSKLILLCLVAAIFCSQATAQYLAYGAYSPYYGYPAAYGYARYGWGYPGYVAWWGSNKAGKGPEASVGPAGPSGLTGN</sequence>
<evidence type="ECO:0000313" key="2">
    <source>
        <dbReference type="Proteomes" id="UP001328107"/>
    </source>
</evidence>
<reference evidence="2" key="1">
    <citation type="submission" date="2022-10" db="EMBL/GenBank/DDBJ databases">
        <title>Genome assembly of Pristionchus species.</title>
        <authorList>
            <person name="Yoshida K."/>
            <person name="Sommer R.J."/>
        </authorList>
    </citation>
    <scope>NUCLEOTIDE SEQUENCE [LARGE SCALE GENOMIC DNA]</scope>
    <source>
        <strain evidence="2">RS5460</strain>
    </source>
</reference>
<dbReference type="AlphaFoldDB" id="A0AAN5DFM2"/>
<evidence type="ECO:0000313" key="1">
    <source>
        <dbReference type="EMBL" id="GMR61192.1"/>
    </source>
</evidence>
<gene>
    <name evidence="1" type="ORF">PMAYCL1PPCAC_31387</name>
</gene>
<organism evidence="1 2">
    <name type="scientific">Pristionchus mayeri</name>
    <dbReference type="NCBI Taxonomy" id="1317129"/>
    <lineage>
        <taxon>Eukaryota</taxon>
        <taxon>Metazoa</taxon>
        <taxon>Ecdysozoa</taxon>
        <taxon>Nematoda</taxon>
        <taxon>Chromadorea</taxon>
        <taxon>Rhabditida</taxon>
        <taxon>Rhabditina</taxon>
        <taxon>Diplogasteromorpha</taxon>
        <taxon>Diplogasteroidea</taxon>
        <taxon>Neodiplogasteridae</taxon>
        <taxon>Pristionchus</taxon>
    </lineage>
</organism>
<accession>A0AAN5DFM2</accession>
<protein>
    <submittedName>
        <fullName evidence="1">Uncharacterized protein</fullName>
    </submittedName>
</protein>
<dbReference type="Proteomes" id="UP001328107">
    <property type="component" value="Unassembled WGS sequence"/>
</dbReference>
<dbReference type="PANTHER" id="PTHR34601">
    <property type="entry name" value="NEMATODE SPECIFIC PEPTIDE FAMILY, GROUP B"/>
    <property type="match status" value="1"/>
</dbReference>
<proteinExistence type="predicted"/>
<dbReference type="EMBL" id="BTRK01000006">
    <property type="protein sequence ID" value="GMR61192.1"/>
    <property type="molecule type" value="Genomic_DNA"/>
</dbReference>
<dbReference type="PANTHER" id="PTHR34601:SF2">
    <property type="entry name" value="NEMATODE SPECIFIC PEPTIDE FAMILY, GROUP B-RELATED"/>
    <property type="match status" value="1"/>
</dbReference>
<name>A0AAN5DFM2_9BILA</name>